<keyword evidence="5" id="KW-0769">Symport</keyword>
<feature type="transmembrane region" description="Helical" evidence="8">
    <location>
        <begin position="281"/>
        <end position="302"/>
    </location>
</feature>
<reference evidence="10 11" key="1">
    <citation type="journal article" date="2015" name="Genome Announc.">
        <title>Draft Genome Sequence of Burkholderia sp. Strain PML1(12), an Ectomycorrhizosphere-Inhabiting Bacterium with Effective Mineral-Weathering Ability.</title>
        <authorList>
            <person name="Uroz S."/>
            <person name="Oger P."/>
        </authorList>
    </citation>
    <scope>NUCLEOTIDE SEQUENCE [LARGE SCALE GENOMIC DNA]</scope>
    <source>
        <strain evidence="11">PML1(12)</strain>
    </source>
</reference>
<name>A0A0J1D0C1_9BURK</name>
<evidence type="ECO:0000256" key="7">
    <source>
        <dbReference type="ARBA" id="ARBA00023136"/>
    </source>
</evidence>
<evidence type="ECO:0000313" key="10">
    <source>
        <dbReference type="EMBL" id="KLU26202.1"/>
    </source>
</evidence>
<dbReference type="AlphaFoldDB" id="A0A0J1D0C1"/>
<keyword evidence="4 8" id="KW-0812">Transmembrane</keyword>
<feature type="transmembrane region" description="Helical" evidence="8">
    <location>
        <begin position="248"/>
        <end position="269"/>
    </location>
</feature>
<dbReference type="Proteomes" id="UP000035963">
    <property type="component" value="Unassembled WGS sequence"/>
</dbReference>
<keyword evidence="2" id="KW-0813">Transport</keyword>
<proteinExistence type="predicted"/>
<feature type="transmembrane region" description="Helical" evidence="8">
    <location>
        <begin position="409"/>
        <end position="427"/>
    </location>
</feature>
<dbReference type="PANTHER" id="PTHR43528:SF3">
    <property type="entry name" value="CITRATE-PROTON SYMPORTER"/>
    <property type="match status" value="1"/>
</dbReference>
<feature type="transmembrane region" description="Helical" evidence="8">
    <location>
        <begin position="24"/>
        <end position="49"/>
    </location>
</feature>
<dbReference type="PROSITE" id="PS50850">
    <property type="entry name" value="MFS"/>
    <property type="match status" value="1"/>
</dbReference>
<dbReference type="PATRIC" id="fig|908627.4.peg.2295"/>
<dbReference type="SUPFAM" id="SSF103473">
    <property type="entry name" value="MFS general substrate transporter"/>
    <property type="match status" value="1"/>
</dbReference>
<feature type="transmembrane region" description="Helical" evidence="8">
    <location>
        <begin position="163"/>
        <end position="183"/>
    </location>
</feature>
<keyword evidence="7 8" id="KW-0472">Membrane</keyword>
<dbReference type="GO" id="GO:0015293">
    <property type="term" value="F:symporter activity"/>
    <property type="evidence" value="ECO:0007669"/>
    <property type="project" value="UniProtKB-KW"/>
</dbReference>
<evidence type="ECO:0000256" key="6">
    <source>
        <dbReference type="ARBA" id="ARBA00022989"/>
    </source>
</evidence>
<keyword evidence="6 8" id="KW-1133">Transmembrane helix</keyword>
<dbReference type="InterPro" id="IPR011701">
    <property type="entry name" value="MFS"/>
</dbReference>
<keyword evidence="11" id="KW-1185">Reference proteome</keyword>
<evidence type="ECO:0000256" key="5">
    <source>
        <dbReference type="ARBA" id="ARBA00022847"/>
    </source>
</evidence>
<evidence type="ECO:0000259" key="9">
    <source>
        <dbReference type="PROSITE" id="PS50850"/>
    </source>
</evidence>
<gene>
    <name evidence="10" type="ORF">EOS_10390</name>
</gene>
<dbReference type="Pfam" id="PF07690">
    <property type="entry name" value="MFS_1"/>
    <property type="match status" value="1"/>
</dbReference>
<feature type="domain" description="Major facilitator superfamily (MFS) profile" evidence="9">
    <location>
        <begin position="24"/>
        <end position="433"/>
    </location>
</feature>
<dbReference type="EMBL" id="AEJF01000075">
    <property type="protein sequence ID" value="KLU26202.1"/>
    <property type="molecule type" value="Genomic_DNA"/>
</dbReference>
<comment type="subcellular location">
    <subcellularLocation>
        <location evidence="1">Cell membrane</location>
        <topology evidence="1">Multi-pass membrane protein</topology>
    </subcellularLocation>
</comment>
<organism evidence="10 11">
    <name type="scientific">Caballeronia mineralivorans PML1(12)</name>
    <dbReference type="NCBI Taxonomy" id="908627"/>
    <lineage>
        <taxon>Bacteria</taxon>
        <taxon>Pseudomonadati</taxon>
        <taxon>Pseudomonadota</taxon>
        <taxon>Betaproteobacteria</taxon>
        <taxon>Burkholderiales</taxon>
        <taxon>Burkholderiaceae</taxon>
        <taxon>Caballeronia</taxon>
    </lineage>
</organism>
<feature type="transmembrane region" description="Helical" evidence="8">
    <location>
        <begin position="314"/>
        <end position="334"/>
    </location>
</feature>
<keyword evidence="3" id="KW-1003">Cell membrane</keyword>
<feature type="transmembrane region" description="Helical" evidence="8">
    <location>
        <begin position="61"/>
        <end position="84"/>
    </location>
</feature>
<evidence type="ECO:0000256" key="4">
    <source>
        <dbReference type="ARBA" id="ARBA00022692"/>
    </source>
</evidence>
<dbReference type="InterPro" id="IPR051084">
    <property type="entry name" value="H+-coupled_symporters"/>
</dbReference>
<feature type="transmembrane region" description="Helical" evidence="8">
    <location>
        <begin position="379"/>
        <end position="403"/>
    </location>
</feature>
<feature type="transmembrane region" description="Helical" evidence="8">
    <location>
        <begin position="126"/>
        <end position="151"/>
    </location>
</feature>
<protein>
    <submittedName>
        <fullName evidence="10">Membrane protein</fullName>
    </submittedName>
</protein>
<evidence type="ECO:0000256" key="2">
    <source>
        <dbReference type="ARBA" id="ARBA00022448"/>
    </source>
</evidence>
<dbReference type="RefSeq" id="WP_047846547.1">
    <property type="nucleotide sequence ID" value="NZ_AEJF01000075.1"/>
</dbReference>
<evidence type="ECO:0000313" key="11">
    <source>
        <dbReference type="Proteomes" id="UP000035963"/>
    </source>
</evidence>
<dbReference type="GO" id="GO:0005886">
    <property type="term" value="C:plasma membrane"/>
    <property type="evidence" value="ECO:0007669"/>
    <property type="project" value="UniProtKB-SubCell"/>
</dbReference>
<evidence type="ECO:0000256" key="8">
    <source>
        <dbReference type="SAM" id="Phobius"/>
    </source>
</evidence>
<dbReference type="OrthoDB" id="6766492at2"/>
<feature type="transmembrane region" description="Helical" evidence="8">
    <location>
        <begin position="96"/>
        <end position="120"/>
    </location>
</feature>
<dbReference type="PANTHER" id="PTHR43528">
    <property type="entry name" value="ALPHA-KETOGLUTARATE PERMEASE"/>
    <property type="match status" value="1"/>
</dbReference>
<evidence type="ECO:0000256" key="1">
    <source>
        <dbReference type="ARBA" id="ARBA00004651"/>
    </source>
</evidence>
<dbReference type="Gene3D" id="1.20.1250.20">
    <property type="entry name" value="MFS general substrate transporter like domains"/>
    <property type="match status" value="2"/>
</dbReference>
<evidence type="ECO:0000256" key="3">
    <source>
        <dbReference type="ARBA" id="ARBA00022475"/>
    </source>
</evidence>
<feature type="transmembrane region" description="Helical" evidence="8">
    <location>
        <begin position="195"/>
        <end position="214"/>
    </location>
</feature>
<accession>A0A0J1D0C1</accession>
<feature type="transmembrane region" description="Helical" evidence="8">
    <location>
        <begin position="340"/>
        <end position="367"/>
    </location>
</feature>
<comment type="caution">
    <text evidence="10">The sequence shown here is derived from an EMBL/GenBank/DDBJ whole genome shotgun (WGS) entry which is preliminary data.</text>
</comment>
<dbReference type="InterPro" id="IPR036259">
    <property type="entry name" value="MFS_trans_sf"/>
</dbReference>
<sequence length="436" mass="46808">MASSVTEESGQRIANEIDKPLKRLIFATSIGNALEWFDFAAYGFFAVTISKLFFPAHDETVSLLLTFGTFGLSYVFRPLGALLLGRYADRRGRKAALLASLGLTMIGTLVCAIIPTYASIGLAAPIGLMIARILISFSTGGEFGSGTALMIEQKSKRKAFLGSWQFSSQGMSTVLASFAGLALSTQLSPSQIEAWGWRAPFIFGLLVGPVGLYIRKHIDDTLPSAQSRDASENSAPIRQLLAGYKGRILLAAGIMAVSTAASYLMILYMPTYAVKQLHLPASTGFAATVVTGTILMVVTPLMGHFADQYGRGRMMVVSAMATLLTIYPCFKWLMSAPSMAVLMSIMFLAGLLKAIYFGPLATVLSSLFPTSIRSTGLGFSYNIGVMVFGGFTPWLVTAMIGWTGDPLSPSFYLMGCAVLSLACIGIYNKNKTVKYL</sequence>
<dbReference type="InterPro" id="IPR020846">
    <property type="entry name" value="MFS_dom"/>
</dbReference>